<dbReference type="Gene3D" id="3.40.50.10490">
    <property type="entry name" value="Glucose-6-phosphate isomerase like protein, domain 1"/>
    <property type="match status" value="1"/>
</dbReference>
<evidence type="ECO:0000259" key="4">
    <source>
        <dbReference type="PROSITE" id="PS51071"/>
    </source>
</evidence>
<dbReference type="EMBL" id="CP048838">
    <property type="protein sequence ID" value="QJA01331.1"/>
    <property type="molecule type" value="Genomic_DNA"/>
</dbReference>
<protein>
    <submittedName>
        <fullName evidence="6">Iron dicitrate transport regulator FecR</fullName>
    </submittedName>
    <submittedName>
        <fullName evidence="7">MurR/RpiR family transcriptional regulator</fullName>
    </submittedName>
</protein>
<evidence type="ECO:0000259" key="5">
    <source>
        <dbReference type="PROSITE" id="PS51464"/>
    </source>
</evidence>
<keyword evidence="2" id="KW-0238">DNA-binding</keyword>
<keyword evidence="3" id="KW-0804">Transcription</keyword>
<reference evidence="7 9" key="2">
    <citation type="submission" date="2020-02" db="EMBL/GenBank/DDBJ databases">
        <authorList>
            <person name="Kociolek L.K."/>
            <person name="Ozer E.A."/>
        </authorList>
    </citation>
    <scope>NUCLEOTIDE SEQUENCE [LARGE SCALE GENOMIC DNA]</scope>
    <source>
        <strain evidence="7 9">ATCC 14501</strain>
    </source>
</reference>
<dbReference type="Pfam" id="PF01418">
    <property type="entry name" value="HTH_6"/>
    <property type="match status" value="1"/>
</dbReference>
<dbReference type="InterPro" id="IPR047640">
    <property type="entry name" value="RpiR-like"/>
</dbReference>
<dbReference type="InterPro" id="IPR000281">
    <property type="entry name" value="HTH_RpiR"/>
</dbReference>
<evidence type="ECO:0000313" key="7">
    <source>
        <dbReference type="EMBL" id="QJA01331.1"/>
    </source>
</evidence>
<dbReference type="RefSeq" id="WP_002607125.1">
    <property type="nucleotide sequence ID" value="NZ_BAAACC010000012.1"/>
</dbReference>
<organism evidence="6 8">
    <name type="scientific">Clostridium innocuum</name>
    <dbReference type="NCBI Taxonomy" id="1522"/>
    <lineage>
        <taxon>Bacteria</taxon>
        <taxon>Bacillati</taxon>
        <taxon>Bacillota</taxon>
        <taxon>Clostridia</taxon>
        <taxon>Eubacteriales</taxon>
        <taxon>Clostridiaceae</taxon>
        <taxon>Clostridium</taxon>
    </lineage>
</organism>
<dbReference type="GeneID" id="61924331"/>
<dbReference type="InterPro" id="IPR036388">
    <property type="entry name" value="WH-like_DNA-bd_sf"/>
</dbReference>
<evidence type="ECO:0000313" key="6">
    <source>
        <dbReference type="EMBL" id="KGJ54444.1"/>
    </source>
</evidence>
<feature type="domain" description="SIS" evidence="5">
    <location>
        <begin position="110"/>
        <end position="250"/>
    </location>
</feature>
<dbReference type="PROSITE" id="PS51464">
    <property type="entry name" value="SIS"/>
    <property type="match status" value="1"/>
</dbReference>
<gene>
    <name evidence="6" type="ORF">CIAN88_03650</name>
    <name evidence="7" type="ORF">G4D54_02300</name>
</gene>
<reference evidence="6 8" key="1">
    <citation type="submission" date="2014-08" db="EMBL/GenBank/DDBJ databases">
        <title>Clostridium innocuum, an unnegligible vancomycin-resistant pathogen causing extra-intestinal infections.</title>
        <authorList>
            <person name="Feng Y."/>
            <person name="Chiu C.-H."/>
        </authorList>
    </citation>
    <scope>NUCLEOTIDE SEQUENCE [LARGE SCALE GENOMIC DNA]</scope>
    <source>
        <strain evidence="6 8">AN88</strain>
    </source>
</reference>
<sequence length="271" mass="30148">MQTLGIIESYYPSFTKSEKRIADFIIESNSKVIDLTLSELAVMLNVGEATIVRFCRKMKLKGFQELKFLLAIDDDGKQQETDKHECIKNNLIQTIQITDSMIQQEEINHAIQLIEEAEYIYFFGIGTSGLAASMGESRLFRFGKQTKAVTDSHRQLMQASLCNEKNLIIIVSVSGETKDLIEAAEVAIKTGCKIITITNHITSTLAKLSDCVIISYGKVNLMNAGTFSSMVSQLFILDILTSGYGLHNAGSVRIARENIARVIYGKTRDES</sequence>
<evidence type="ECO:0000256" key="3">
    <source>
        <dbReference type="ARBA" id="ARBA00023163"/>
    </source>
</evidence>
<evidence type="ECO:0000313" key="9">
    <source>
        <dbReference type="Proteomes" id="UP000503330"/>
    </source>
</evidence>
<dbReference type="GO" id="GO:1901135">
    <property type="term" value="P:carbohydrate derivative metabolic process"/>
    <property type="evidence" value="ECO:0007669"/>
    <property type="project" value="InterPro"/>
</dbReference>
<feature type="domain" description="HTH rpiR-type" evidence="4">
    <location>
        <begin position="1"/>
        <end position="77"/>
    </location>
</feature>
<dbReference type="PANTHER" id="PTHR30514">
    <property type="entry name" value="GLUCOKINASE"/>
    <property type="match status" value="1"/>
</dbReference>
<dbReference type="GO" id="GO:0003677">
    <property type="term" value="F:DNA binding"/>
    <property type="evidence" value="ECO:0007669"/>
    <property type="project" value="UniProtKB-KW"/>
</dbReference>
<dbReference type="Proteomes" id="UP000030008">
    <property type="component" value="Unassembled WGS sequence"/>
</dbReference>
<dbReference type="Pfam" id="PF01380">
    <property type="entry name" value="SIS"/>
    <property type="match status" value="1"/>
</dbReference>
<proteinExistence type="predicted"/>
<evidence type="ECO:0000256" key="1">
    <source>
        <dbReference type="ARBA" id="ARBA00023015"/>
    </source>
</evidence>
<keyword evidence="1" id="KW-0805">Transcription regulation</keyword>
<dbReference type="EMBL" id="JQIF01000016">
    <property type="protein sequence ID" value="KGJ54444.1"/>
    <property type="molecule type" value="Genomic_DNA"/>
</dbReference>
<dbReference type="InterPro" id="IPR035472">
    <property type="entry name" value="RpiR-like_SIS"/>
</dbReference>
<accession>A0A099I8Z8</accession>
<dbReference type="SUPFAM" id="SSF53697">
    <property type="entry name" value="SIS domain"/>
    <property type="match status" value="1"/>
</dbReference>
<dbReference type="Proteomes" id="UP000503330">
    <property type="component" value="Chromosome"/>
</dbReference>
<dbReference type="SUPFAM" id="SSF46689">
    <property type="entry name" value="Homeodomain-like"/>
    <property type="match status" value="1"/>
</dbReference>
<dbReference type="PANTHER" id="PTHR30514:SF1">
    <property type="entry name" value="HTH-TYPE TRANSCRIPTIONAL REGULATOR HEXR-RELATED"/>
    <property type="match status" value="1"/>
</dbReference>
<name>A0A099I8Z8_CLOIN</name>
<dbReference type="InterPro" id="IPR046348">
    <property type="entry name" value="SIS_dom_sf"/>
</dbReference>
<dbReference type="GO" id="GO:0097367">
    <property type="term" value="F:carbohydrate derivative binding"/>
    <property type="evidence" value="ECO:0007669"/>
    <property type="project" value="InterPro"/>
</dbReference>
<dbReference type="GO" id="GO:0003700">
    <property type="term" value="F:DNA-binding transcription factor activity"/>
    <property type="evidence" value="ECO:0007669"/>
    <property type="project" value="InterPro"/>
</dbReference>
<dbReference type="AlphaFoldDB" id="A0A099I8Z8"/>
<dbReference type="CDD" id="cd05013">
    <property type="entry name" value="SIS_RpiR"/>
    <property type="match status" value="1"/>
</dbReference>
<dbReference type="InterPro" id="IPR009057">
    <property type="entry name" value="Homeodomain-like_sf"/>
</dbReference>
<evidence type="ECO:0000313" key="8">
    <source>
        <dbReference type="Proteomes" id="UP000030008"/>
    </source>
</evidence>
<dbReference type="PROSITE" id="PS51071">
    <property type="entry name" value="HTH_RPIR"/>
    <property type="match status" value="1"/>
</dbReference>
<evidence type="ECO:0000256" key="2">
    <source>
        <dbReference type="ARBA" id="ARBA00023125"/>
    </source>
</evidence>
<dbReference type="Gene3D" id="1.10.10.10">
    <property type="entry name" value="Winged helix-like DNA-binding domain superfamily/Winged helix DNA-binding domain"/>
    <property type="match status" value="1"/>
</dbReference>
<dbReference type="InterPro" id="IPR001347">
    <property type="entry name" value="SIS_dom"/>
</dbReference>